<name>A0A316AQT8_9FIRM</name>
<feature type="domain" description="HAMP" evidence="7">
    <location>
        <begin position="210"/>
        <end position="263"/>
    </location>
</feature>
<evidence type="ECO:0000256" key="3">
    <source>
        <dbReference type="PROSITE-ProRule" id="PRU00284"/>
    </source>
</evidence>
<keyword evidence="4" id="KW-0175">Coiled coil</keyword>
<dbReference type="SMART" id="SM00283">
    <property type="entry name" value="MA"/>
    <property type="match status" value="1"/>
</dbReference>
<dbReference type="PROSITE" id="PS50885">
    <property type="entry name" value="HAMP"/>
    <property type="match status" value="1"/>
</dbReference>
<dbReference type="PANTHER" id="PTHR43531">
    <property type="entry name" value="PROTEIN ICFG"/>
    <property type="match status" value="1"/>
</dbReference>
<dbReference type="InterPro" id="IPR051310">
    <property type="entry name" value="MCP_chemotaxis"/>
</dbReference>
<feature type="domain" description="Methyl-accepting transducer" evidence="6">
    <location>
        <begin position="313"/>
        <end position="542"/>
    </location>
</feature>
<proteinExistence type="inferred from homology"/>
<evidence type="ECO:0000259" key="6">
    <source>
        <dbReference type="PROSITE" id="PS50111"/>
    </source>
</evidence>
<organism evidence="8 9">
    <name type="scientific">Faecalicatena contorta</name>
    <dbReference type="NCBI Taxonomy" id="39482"/>
    <lineage>
        <taxon>Bacteria</taxon>
        <taxon>Bacillati</taxon>
        <taxon>Bacillota</taxon>
        <taxon>Clostridia</taxon>
        <taxon>Lachnospirales</taxon>
        <taxon>Lachnospiraceae</taxon>
        <taxon>Faecalicatena</taxon>
    </lineage>
</organism>
<dbReference type="InterPro" id="IPR004090">
    <property type="entry name" value="Chemotax_Me-accpt_rcpt"/>
</dbReference>
<dbReference type="PRINTS" id="PR00260">
    <property type="entry name" value="CHEMTRNSDUCR"/>
</dbReference>
<dbReference type="EMBL" id="UHJJ01000001">
    <property type="protein sequence ID" value="SUQ12715.1"/>
    <property type="molecule type" value="Genomic_DNA"/>
</dbReference>
<evidence type="ECO:0000256" key="4">
    <source>
        <dbReference type="SAM" id="Coils"/>
    </source>
</evidence>
<feature type="transmembrane region" description="Helical" evidence="5">
    <location>
        <begin position="12"/>
        <end position="33"/>
    </location>
</feature>
<gene>
    <name evidence="8" type="ORF">SAMN05216529_101612</name>
</gene>
<keyword evidence="1" id="KW-0145">Chemotaxis</keyword>
<keyword evidence="9" id="KW-1185">Reference proteome</keyword>
<dbReference type="Pfam" id="PF00015">
    <property type="entry name" value="MCPsignal"/>
    <property type="match status" value="1"/>
</dbReference>
<feature type="transmembrane region" description="Helical" evidence="5">
    <location>
        <begin position="184"/>
        <end position="207"/>
    </location>
</feature>
<evidence type="ECO:0000256" key="1">
    <source>
        <dbReference type="ARBA" id="ARBA00022500"/>
    </source>
</evidence>
<dbReference type="AlphaFoldDB" id="A0A316AQT8"/>
<dbReference type="Gene3D" id="6.10.340.10">
    <property type="match status" value="1"/>
</dbReference>
<dbReference type="Pfam" id="PF00672">
    <property type="entry name" value="HAMP"/>
    <property type="match status" value="1"/>
</dbReference>
<evidence type="ECO:0000259" key="7">
    <source>
        <dbReference type="PROSITE" id="PS50885"/>
    </source>
</evidence>
<keyword evidence="5" id="KW-0472">Membrane</keyword>
<protein>
    <submittedName>
        <fullName evidence="8">Methyl-accepting chemotaxis protein</fullName>
    </submittedName>
</protein>
<feature type="coiled-coil region" evidence="4">
    <location>
        <begin position="72"/>
        <end position="99"/>
    </location>
</feature>
<dbReference type="InterPro" id="IPR003660">
    <property type="entry name" value="HAMP_dom"/>
</dbReference>
<reference evidence="9" key="1">
    <citation type="submission" date="2017-07" db="EMBL/GenBank/DDBJ databases">
        <authorList>
            <person name="Varghese N."/>
            <person name="Submissions S."/>
        </authorList>
    </citation>
    <scope>NUCLEOTIDE SEQUENCE [LARGE SCALE GENOMIC DNA]</scope>
    <source>
        <strain evidence="9">NLAE-zl-C134</strain>
    </source>
</reference>
<dbReference type="PANTHER" id="PTHR43531:SF11">
    <property type="entry name" value="METHYL-ACCEPTING CHEMOTAXIS PROTEIN 3"/>
    <property type="match status" value="1"/>
</dbReference>
<keyword evidence="3" id="KW-0807">Transducer</keyword>
<evidence type="ECO:0000256" key="2">
    <source>
        <dbReference type="ARBA" id="ARBA00029447"/>
    </source>
</evidence>
<dbReference type="GO" id="GO:0005886">
    <property type="term" value="C:plasma membrane"/>
    <property type="evidence" value="ECO:0007669"/>
    <property type="project" value="TreeGrafter"/>
</dbReference>
<dbReference type="SUPFAM" id="SSF58104">
    <property type="entry name" value="Methyl-accepting chemotaxis protein (MCP) signaling domain"/>
    <property type="match status" value="1"/>
</dbReference>
<dbReference type="InterPro" id="IPR004089">
    <property type="entry name" value="MCPsignal_dom"/>
</dbReference>
<dbReference type="Gene3D" id="1.10.287.950">
    <property type="entry name" value="Methyl-accepting chemotaxis protein"/>
    <property type="match status" value="1"/>
</dbReference>
<keyword evidence="5" id="KW-1133">Transmembrane helix</keyword>
<evidence type="ECO:0000256" key="5">
    <source>
        <dbReference type="SAM" id="Phobius"/>
    </source>
</evidence>
<dbReference type="RefSeq" id="WP_109708713.1">
    <property type="nucleotide sequence ID" value="NZ_QGDS01000001.1"/>
</dbReference>
<keyword evidence="5" id="KW-0812">Transmembrane</keyword>
<dbReference type="PROSITE" id="PS50111">
    <property type="entry name" value="CHEMOTAXIS_TRANSDUC_2"/>
    <property type="match status" value="1"/>
</dbReference>
<evidence type="ECO:0000313" key="8">
    <source>
        <dbReference type="EMBL" id="SUQ12715.1"/>
    </source>
</evidence>
<sequence>MKKKMKQSTLMYILNSVSLALLICIAVCFFFLYRMNITISEANKERFDLTENASLFMSGSAYLTAEVRAYAVTGEQVHADNYENELNNLKRRDTGLDNMKKIGITGAEQQKIDEMSGISANLVPLEQDAIKNASENRTKQAVEYVYGDEYNTSILKIDELKSEFLKMLDERTESAITELNARNLIFQTIIFCVIVAVAILQTGIVLITRKKVFFPIAAVEREMREISQGNLSSDFSLEADTSEIGMLAHSIHSTRSTLQKYIGDISNKLTQMSDGNLNLKNDIEYIGEFYPIQKALEVILHSLNHTLRQINVAAEQVSTGASQVSSGAQALAAGSTEQASSIDELTLSVERVAGQAEENASNVQEATRYVEEVGIEIHTGNDYMKNLTEAMAEIDAASNQIVHITKVIEDIAFQTNILSLNASIEAARAGEAGKGFAVVADEVRNLAGKSAEAAKQTSELIQNSVATVSKGTAITAQTAQILQEVGANMKKVSESFANIEQASSEQSTAIEEIQFGLIQVAAVVQTNAATAEENSATSEEMSAQADILREEVSKFTLYSE</sequence>
<evidence type="ECO:0000313" key="9">
    <source>
        <dbReference type="Proteomes" id="UP000254051"/>
    </source>
</evidence>
<dbReference type="GO" id="GO:0007165">
    <property type="term" value="P:signal transduction"/>
    <property type="evidence" value="ECO:0007669"/>
    <property type="project" value="UniProtKB-KW"/>
</dbReference>
<dbReference type="OrthoDB" id="9814363at2"/>
<comment type="similarity">
    <text evidence="2">Belongs to the methyl-accepting chemotaxis (MCP) protein family.</text>
</comment>
<dbReference type="GO" id="GO:0004888">
    <property type="term" value="F:transmembrane signaling receptor activity"/>
    <property type="evidence" value="ECO:0007669"/>
    <property type="project" value="InterPro"/>
</dbReference>
<dbReference type="GO" id="GO:0006935">
    <property type="term" value="P:chemotaxis"/>
    <property type="evidence" value="ECO:0007669"/>
    <property type="project" value="UniProtKB-KW"/>
</dbReference>
<accession>A0A316AQT8</accession>
<dbReference type="Proteomes" id="UP000254051">
    <property type="component" value="Unassembled WGS sequence"/>
</dbReference>